<proteinExistence type="inferred from homology"/>
<dbReference type="AlphaFoldDB" id="A0A8J6C0S5"/>
<dbReference type="PANTHER" id="PTHR10114">
    <property type="entry name" value="60S RIBOSOMAL PROTEIN L36"/>
    <property type="match status" value="1"/>
</dbReference>
<dbReference type="InterPro" id="IPR038097">
    <property type="entry name" value="Ribosomal_eL36_sf"/>
</dbReference>
<dbReference type="GO" id="GO:0006412">
    <property type="term" value="P:translation"/>
    <property type="evidence" value="ECO:0007669"/>
    <property type="project" value="InterPro"/>
</dbReference>
<evidence type="ECO:0000256" key="2">
    <source>
        <dbReference type="ARBA" id="ARBA00022980"/>
    </source>
</evidence>
<feature type="compositionally biased region" description="Basic residues" evidence="4">
    <location>
        <begin position="77"/>
        <end position="89"/>
    </location>
</feature>
<accession>A0A8J6C0S5</accession>
<dbReference type="OMA" id="NKGHKTE"/>
<name>A0A8J6C0S5_DIALT</name>
<evidence type="ECO:0000313" key="5">
    <source>
        <dbReference type="EMBL" id="KAG8456939.1"/>
    </source>
</evidence>
<evidence type="ECO:0000256" key="4">
    <source>
        <dbReference type="SAM" id="MobiDB-lite"/>
    </source>
</evidence>
<comment type="caution">
    <text evidence="5">The sequence shown here is derived from an EMBL/GenBank/DDBJ whole genome shotgun (WGS) entry which is preliminary data.</text>
</comment>
<evidence type="ECO:0000256" key="1">
    <source>
        <dbReference type="ARBA" id="ARBA00006509"/>
    </source>
</evidence>
<dbReference type="GO" id="GO:0003735">
    <property type="term" value="F:structural constituent of ribosome"/>
    <property type="evidence" value="ECO:0007669"/>
    <property type="project" value="InterPro"/>
</dbReference>
<keyword evidence="3" id="KW-0687">Ribonucleoprotein</keyword>
<evidence type="ECO:0000256" key="3">
    <source>
        <dbReference type="ARBA" id="ARBA00023274"/>
    </source>
</evidence>
<keyword evidence="6" id="KW-1185">Reference proteome</keyword>
<dbReference type="InterPro" id="IPR000509">
    <property type="entry name" value="Ribosomal_eL36"/>
</dbReference>
<sequence length="104" mass="11521">MAKVVAKTGIAVGKNRGHVTTKRAIPASKQTGKSKNRPKGVQVVKDIVREVCGFAPYERRLQELLKVGKEKRALKLAKSKLGSHKRAKAKREEMSSVLRSMRAK</sequence>
<dbReference type="Proteomes" id="UP000751190">
    <property type="component" value="Unassembled WGS sequence"/>
</dbReference>
<protein>
    <recommendedName>
        <fullName evidence="7">60S ribosomal protein L36</fullName>
    </recommendedName>
</protein>
<evidence type="ECO:0000313" key="6">
    <source>
        <dbReference type="Proteomes" id="UP000751190"/>
    </source>
</evidence>
<dbReference type="GO" id="GO:0005840">
    <property type="term" value="C:ribosome"/>
    <property type="evidence" value="ECO:0007669"/>
    <property type="project" value="UniProtKB-KW"/>
</dbReference>
<gene>
    <name evidence="5" type="ORF">KFE25_012625</name>
</gene>
<evidence type="ECO:0008006" key="7">
    <source>
        <dbReference type="Google" id="ProtNLM"/>
    </source>
</evidence>
<reference evidence="5" key="1">
    <citation type="submission" date="2021-05" db="EMBL/GenBank/DDBJ databases">
        <title>The genome of the haptophyte Pavlova lutheri (Diacronema luteri, Pavlovales) - a model for lipid biosynthesis in eukaryotic algae.</title>
        <authorList>
            <person name="Hulatt C.J."/>
            <person name="Posewitz M.C."/>
        </authorList>
    </citation>
    <scope>NUCLEOTIDE SEQUENCE</scope>
    <source>
        <strain evidence="5">NIVA-4/92</strain>
    </source>
</reference>
<comment type="similarity">
    <text evidence="1">Belongs to the eukaryotic ribosomal protein eL36 family.</text>
</comment>
<feature type="region of interest" description="Disordered" evidence="4">
    <location>
        <begin position="77"/>
        <end position="104"/>
    </location>
</feature>
<dbReference type="Gene3D" id="1.10.10.1760">
    <property type="entry name" value="60S ribosomal protein L36"/>
    <property type="match status" value="1"/>
</dbReference>
<dbReference type="EMBL" id="JAGTXO010000096">
    <property type="protein sequence ID" value="KAG8456939.1"/>
    <property type="molecule type" value="Genomic_DNA"/>
</dbReference>
<feature type="region of interest" description="Disordered" evidence="4">
    <location>
        <begin position="15"/>
        <end position="40"/>
    </location>
</feature>
<dbReference type="OrthoDB" id="25649at2759"/>
<dbReference type="Pfam" id="PF01158">
    <property type="entry name" value="Ribosomal_L36e"/>
    <property type="match status" value="1"/>
</dbReference>
<organism evidence="5 6">
    <name type="scientific">Diacronema lutheri</name>
    <name type="common">Unicellular marine alga</name>
    <name type="synonym">Monochrysis lutheri</name>
    <dbReference type="NCBI Taxonomy" id="2081491"/>
    <lineage>
        <taxon>Eukaryota</taxon>
        <taxon>Haptista</taxon>
        <taxon>Haptophyta</taxon>
        <taxon>Pavlovophyceae</taxon>
        <taxon>Pavlovales</taxon>
        <taxon>Pavlovaceae</taxon>
        <taxon>Diacronema</taxon>
    </lineage>
</organism>
<dbReference type="GO" id="GO:1990904">
    <property type="term" value="C:ribonucleoprotein complex"/>
    <property type="evidence" value="ECO:0007669"/>
    <property type="project" value="UniProtKB-KW"/>
</dbReference>
<keyword evidence="2" id="KW-0689">Ribosomal protein</keyword>
<dbReference type="FunFam" id="1.10.10.1760:FF:000001">
    <property type="entry name" value="60S ribosomal protein L36"/>
    <property type="match status" value="1"/>
</dbReference>